<dbReference type="EMBL" id="FNVU01000001">
    <property type="protein sequence ID" value="SEF56848.1"/>
    <property type="molecule type" value="Genomic_DNA"/>
</dbReference>
<protein>
    <recommendedName>
        <fullName evidence="4">SPOR domain-containing protein</fullName>
    </recommendedName>
</protein>
<dbReference type="AlphaFoldDB" id="A0A1H5T3V7"/>
<dbReference type="RefSeq" id="WP_103883758.1">
    <property type="nucleotide sequence ID" value="NZ_FNVU01000001.1"/>
</dbReference>
<evidence type="ECO:0000313" key="2">
    <source>
        <dbReference type="EMBL" id="SEF56848.1"/>
    </source>
</evidence>
<dbReference type="Proteomes" id="UP000236754">
    <property type="component" value="Unassembled WGS sequence"/>
</dbReference>
<gene>
    <name evidence="2" type="ORF">SAMN05216223_101361</name>
</gene>
<accession>A0A1H5T3V7</accession>
<proteinExistence type="predicted"/>
<reference evidence="2 3" key="1">
    <citation type="submission" date="2016-10" db="EMBL/GenBank/DDBJ databases">
        <authorList>
            <person name="de Groot N.N."/>
        </authorList>
    </citation>
    <scope>NUCLEOTIDE SEQUENCE [LARGE SCALE GENOMIC DNA]</scope>
    <source>
        <strain evidence="2 3">CGMCC 4.2023</strain>
    </source>
</reference>
<name>A0A1H5T3V7_9ACTN</name>
<dbReference type="OrthoDB" id="3268477at2"/>
<evidence type="ECO:0008006" key="4">
    <source>
        <dbReference type="Google" id="ProtNLM"/>
    </source>
</evidence>
<feature type="region of interest" description="Disordered" evidence="1">
    <location>
        <begin position="30"/>
        <end position="64"/>
    </location>
</feature>
<sequence>MAFHKANKPAGKPGEWFYCLKHKKVEEGPECPAKDRFGPYSSREEAAHAMERVAERNEEWDSRP</sequence>
<evidence type="ECO:0000313" key="3">
    <source>
        <dbReference type="Proteomes" id="UP000236754"/>
    </source>
</evidence>
<evidence type="ECO:0000256" key="1">
    <source>
        <dbReference type="SAM" id="MobiDB-lite"/>
    </source>
</evidence>
<keyword evidence="3" id="KW-1185">Reference proteome</keyword>
<organism evidence="2 3">
    <name type="scientific">Actinacidiphila yanglinensis</name>
    <dbReference type="NCBI Taxonomy" id="310779"/>
    <lineage>
        <taxon>Bacteria</taxon>
        <taxon>Bacillati</taxon>
        <taxon>Actinomycetota</taxon>
        <taxon>Actinomycetes</taxon>
        <taxon>Kitasatosporales</taxon>
        <taxon>Streptomycetaceae</taxon>
        <taxon>Actinacidiphila</taxon>
    </lineage>
</organism>